<dbReference type="Proteomes" id="UP000184048">
    <property type="component" value="Unassembled WGS sequence"/>
</dbReference>
<sequence>MKSFFFLTLAVSIGMISCNGNANPDEKNAEQKKDSMQSQLSDSANIKEEEVEYTANGTKLKGYVTYDESKQGKRPIVLVVPEWWGITDYPRMRAKQLAQLGYLAMTADMYGDGKIADNPEEAQKAATPFYANPKMGKERLDAALAKAKTYPQADTTQTAAIGYCFGGSVVLNAAKLGSDLDGVVSFHGGLEGVPPRKDLLKAKILICHGGADSFVPQSQVDAFRKSMDSVGASYTFKVYPGATHAFTNPDATKKGEQFKMPIKYNAAADSASWNDMKAFFATIFH</sequence>
<dbReference type="EMBL" id="FQUU01000008">
    <property type="protein sequence ID" value="SHF26502.1"/>
    <property type="molecule type" value="Genomic_DNA"/>
</dbReference>
<evidence type="ECO:0000256" key="1">
    <source>
        <dbReference type="SAM" id="MobiDB-lite"/>
    </source>
</evidence>
<dbReference type="STRING" id="1121884.SAMN02745131_02181"/>
<keyword evidence="2" id="KW-0732">Signal</keyword>
<gene>
    <name evidence="4" type="ORF">SAMN02745131_02181</name>
</gene>
<keyword evidence="5" id="KW-1185">Reference proteome</keyword>
<organism evidence="4 5">
    <name type="scientific">Flavisolibacter ginsengisoli DSM 18119</name>
    <dbReference type="NCBI Taxonomy" id="1121884"/>
    <lineage>
        <taxon>Bacteria</taxon>
        <taxon>Pseudomonadati</taxon>
        <taxon>Bacteroidota</taxon>
        <taxon>Chitinophagia</taxon>
        <taxon>Chitinophagales</taxon>
        <taxon>Chitinophagaceae</taxon>
        <taxon>Flavisolibacter</taxon>
    </lineage>
</organism>
<evidence type="ECO:0000313" key="4">
    <source>
        <dbReference type="EMBL" id="SHF26502.1"/>
    </source>
</evidence>
<dbReference type="InterPro" id="IPR002925">
    <property type="entry name" value="Dienelactn_hydro"/>
</dbReference>
<proteinExistence type="predicted"/>
<feature type="domain" description="Dienelactone hydrolase" evidence="3">
    <location>
        <begin position="62"/>
        <end position="283"/>
    </location>
</feature>
<dbReference type="Pfam" id="PF01738">
    <property type="entry name" value="DLH"/>
    <property type="match status" value="1"/>
</dbReference>
<feature type="chain" id="PRO_5011957128" evidence="2">
    <location>
        <begin position="23"/>
        <end position="285"/>
    </location>
</feature>
<dbReference type="SUPFAM" id="SSF53474">
    <property type="entry name" value="alpha/beta-Hydrolases"/>
    <property type="match status" value="1"/>
</dbReference>
<dbReference type="RefSeq" id="WP_072835363.1">
    <property type="nucleotide sequence ID" value="NZ_FQUU01000008.1"/>
</dbReference>
<dbReference type="Gene3D" id="3.40.50.1820">
    <property type="entry name" value="alpha/beta hydrolase"/>
    <property type="match status" value="1"/>
</dbReference>
<dbReference type="OrthoDB" id="9787933at2"/>
<dbReference type="InterPro" id="IPR050261">
    <property type="entry name" value="FrsA_esterase"/>
</dbReference>
<feature type="signal peptide" evidence="2">
    <location>
        <begin position="1"/>
        <end position="22"/>
    </location>
</feature>
<accession>A0A1M5A9F3</accession>
<dbReference type="AlphaFoldDB" id="A0A1M5A9F3"/>
<protein>
    <submittedName>
        <fullName evidence="4">Dienelactone hydrolase</fullName>
    </submittedName>
</protein>
<keyword evidence="4" id="KW-0378">Hydrolase</keyword>
<reference evidence="4 5" key="1">
    <citation type="submission" date="2016-11" db="EMBL/GenBank/DDBJ databases">
        <authorList>
            <person name="Jaros S."/>
            <person name="Januszkiewicz K."/>
            <person name="Wedrychowicz H."/>
        </authorList>
    </citation>
    <scope>NUCLEOTIDE SEQUENCE [LARGE SCALE GENOMIC DNA]</scope>
    <source>
        <strain evidence="4 5">DSM 18119</strain>
    </source>
</reference>
<evidence type="ECO:0000313" key="5">
    <source>
        <dbReference type="Proteomes" id="UP000184048"/>
    </source>
</evidence>
<dbReference type="PANTHER" id="PTHR22946:SF0">
    <property type="entry name" value="DIENELACTONE HYDROLASE DOMAIN-CONTAINING PROTEIN"/>
    <property type="match status" value="1"/>
</dbReference>
<evidence type="ECO:0000259" key="3">
    <source>
        <dbReference type="Pfam" id="PF01738"/>
    </source>
</evidence>
<dbReference type="PANTHER" id="PTHR22946">
    <property type="entry name" value="DIENELACTONE HYDROLASE DOMAIN-CONTAINING PROTEIN-RELATED"/>
    <property type="match status" value="1"/>
</dbReference>
<dbReference type="PROSITE" id="PS51257">
    <property type="entry name" value="PROKAR_LIPOPROTEIN"/>
    <property type="match status" value="1"/>
</dbReference>
<dbReference type="GO" id="GO:0016787">
    <property type="term" value="F:hydrolase activity"/>
    <property type="evidence" value="ECO:0007669"/>
    <property type="project" value="UniProtKB-KW"/>
</dbReference>
<evidence type="ECO:0000256" key="2">
    <source>
        <dbReference type="SAM" id="SignalP"/>
    </source>
</evidence>
<name>A0A1M5A9F3_9BACT</name>
<dbReference type="InterPro" id="IPR029058">
    <property type="entry name" value="AB_hydrolase_fold"/>
</dbReference>
<feature type="compositionally biased region" description="Basic and acidic residues" evidence="1">
    <location>
        <begin position="24"/>
        <end position="35"/>
    </location>
</feature>
<feature type="region of interest" description="Disordered" evidence="1">
    <location>
        <begin position="24"/>
        <end position="46"/>
    </location>
</feature>